<organism evidence="2 3">
    <name type="scientific">Rhizobium halophytocola</name>
    <dbReference type="NCBI Taxonomy" id="735519"/>
    <lineage>
        <taxon>Bacteria</taxon>
        <taxon>Pseudomonadati</taxon>
        <taxon>Pseudomonadota</taxon>
        <taxon>Alphaproteobacteria</taxon>
        <taxon>Hyphomicrobiales</taxon>
        <taxon>Rhizobiaceae</taxon>
        <taxon>Rhizobium/Agrobacterium group</taxon>
        <taxon>Rhizobium</taxon>
    </lineage>
</organism>
<dbReference type="Proteomes" id="UP000759443">
    <property type="component" value="Unassembled WGS sequence"/>
</dbReference>
<gene>
    <name evidence="2" type="ORF">J2Z17_003209</name>
</gene>
<sequence length="129" mass="13252">MTNGNKGPGARPSKTGAACALLALASALAFGALPASAMAETVTHAAPVEVYKDLPGVKPQGEAEAKYACHTATEVDDHWPPGPSARDSLPYLVTRCQTDAGVTYQGTGSLVSPHWFPGINPTDLNPGKP</sequence>
<proteinExistence type="predicted"/>
<keyword evidence="1" id="KW-0732">Signal</keyword>
<accession>A0ABS4E1H3</accession>
<comment type="caution">
    <text evidence="2">The sequence shown here is derived from an EMBL/GenBank/DDBJ whole genome shotgun (WGS) entry which is preliminary data.</text>
</comment>
<evidence type="ECO:0000313" key="3">
    <source>
        <dbReference type="Proteomes" id="UP000759443"/>
    </source>
</evidence>
<evidence type="ECO:0008006" key="4">
    <source>
        <dbReference type="Google" id="ProtNLM"/>
    </source>
</evidence>
<name>A0ABS4E1H3_9HYPH</name>
<keyword evidence="3" id="KW-1185">Reference proteome</keyword>
<feature type="chain" id="PRO_5047290527" description="Secreted protein" evidence="1">
    <location>
        <begin position="40"/>
        <end position="129"/>
    </location>
</feature>
<feature type="signal peptide" evidence="1">
    <location>
        <begin position="1"/>
        <end position="39"/>
    </location>
</feature>
<dbReference type="EMBL" id="JAGGJU010000008">
    <property type="protein sequence ID" value="MBP1851761.1"/>
    <property type="molecule type" value="Genomic_DNA"/>
</dbReference>
<evidence type="ECO:0000313" key="2">
    <source>
        <dbReference type="EMBL" id="MBP1851761.1"/>
    </source>
</evidence>
<reference evidence="2 3" key="1">
    <citation type="submission" date="2021-03" db="EMBL/GenBank/DDBJ databases">
        <title>Genomic Encyclopedia of Type Strains, Phase IV (KMG-IV): sequencing the most valuable type-strain genomes for metagenomic binning, comparative biology and taxonomic classification.</title>
        <authorList>
            <person name="Goeker M."/>
        </authorList>
    </citation>
    <scope>NUCLEOTIDE SEQUENCE [LARGE SCALE GENOMIC DNA]</scope>
    <source>
        <strain evidence="2 3">DSM 21600</strain>
    </source>
</reference>
<protein>
    <recommendedName>
        <fullName evidence="4">Secreted protein</fullName>
    </recommendedName>
</protein>
<evidence type="ECO:0000256" key="1">
    <source>
        <dbReference type="SAM" id="SignalP"/>
    </source>
</evidence>